<evidence type="ECO:0000256" key="1">
    <source>
        <dbReference type="SAM" id="MobiDB-lite"/>
    </source>
</evidence>
<dbReference type="PANTHER" id="PTHR21469">
    <property type="entry name" value="EXOPHILIN-5"/>
    <property type="match status" value="1"/>
</dbReference>
<feature type="region of interest" description="Disordered" evidence="1">
    <location>
        <begin position="32"/>
        <end position="81"/>
    </location>
</feature>
<feature type="compositionally biased region" description="Basic and acidic residues" evidence="1">
    <location>
        <begin position="56"/>
        <end position="68"/>
    </location>
</feature>
<feature type="non-terminal residue" evidence="2">
    <location>
        <position position="299"/>
    </location>
</feature>
<feature type="non-terminal residue" evidence="2">
    <location>
        <position position="1"/>
    </location>
</feature>
<sequence>MSPKPHISNIFSQNDVPLLEINNPSSMLISSSIPQLPLQTGNENQNQIPLPDESEDTMHDKSENKKLQTNEGLPSLSSETRRPFTNLCNQKWESPSSKQSGKKIGITQNSTALFSKEIISKVHNNPQVCDGGFKNNNQPTFSRVIVTVPDQKKKDSNVAEPSAFPLSSNKKSNILITNYSKANICPPQEVISPTESSHHQNIKQTSRFRKLNQSSVETILNPSKVQRERHFSESSYVRESHDHLVSGSNVMRPRSRYSRKFKSYSELLSCDENENWDAYDGSSRAFGSRRVMYPSIEFG</sequence>
<dbReference type="AlphaFoldDB" id="A0A0D3QP82"/>
<proteinExistence type="predicted"/>
<organism evidence="2">
    <name type="scientific">Sceloporus spinosus</name>
    <dbReference type="NCBI Taxonomy" id="43635"/>
    <lineage>
        <taxon>Eukaryota</taxon>
        <taxon>Metazoa</taxon>
        <taxon>Chordata</taxon>
        <taxon>Craniata</taxon>
        <taxon>Vertebrata</taxon>
        <taxon>Euteleostomi</taxon>
        <taxon>Lepidosauria</taxon>
        <taxon>Squamata</taxon>
        <taxon>Bifurcata</taxon>
        <taxon>Unidentata</taxon>
        <taxon>Episquamata</taxon>
        <taxon>Toxicofera</taxon>
        <taxon>Iguania</taxon>
        <taxon>Phrynosomatidae</taxon>
        <taxon>Phrynosomatinae</taxon>
        <taxon>Sceloporus</taxon>
    </lineage>
</organism>
<reference evidence="2" key="1">
    <citation type="journal article" date="2015" name="Mol. Ecol.">
        <title>Estimating the temporal and spatial extent of gene flow among sympatric lizard populations (genus Sceloporus) in the southern Mexican highlands.</title>
        <authorList>
            <person name="Grummer J.A."/>
            <person name="Calderon-Espinosa M.L."/>
            <person name="Nieto-Montes de Oca A."/>
            <person name="Smith E.N."/>
            <person name="Mendez-de la Cruz F.R."/>
            <person name="Leache A.D."/>
        </authorList>
    </citation>
    <scope>NUCLEOTIDE SEQUENCE</scope>
</reference>
<protein>
    <submittedName>
        <fullName evidence="2">Exophilin-5</fullName>
    </submittedName>
</protein>
<accession>A0A0D3QP82</accession>
<feature type="compositionally biased region" description="Polar residues" evidence="1">
    <location>
        <begin position="32"/>
        <end position="48"/>
    </location>
</feature>
<dbReference type="PANTHER" id="PTHR21469:SF4">
    <property type="entry name" value="EXOPHILIN-5"/>
    <property type="match status" value="1"/>
</dbReference>
<dbReference type="InterPro" id="IPR039916">
    <property type="entry name" value="EXPH5"/>
</dbReference>
<dbReference type="EMBL" id="KP172790">
    <property type="protein sequence ID" value="AJP60409.1"/>
    <property type="molecule type" value="Genomic_DNA"/>
</dbReference>
<evidence type="ECO:0000313" key="2">
    <source>
        <dbReference type="EMBL" id="AJP60409.1"/>
    </source>
</evidence>
<name>A0A0D3QP82_9SAUR</name>
<feature type="compositionally biased region" description="Polar residues" evidence="1">
    <location>
        <begin position="69"/>
        <end position="78"/>
    </location>
</feature>